<dbReference type="InterPro" id="IPR022476">
    <property type="entry name" value="Spore_YabP/YqfC"/>
</dbReference>
<gene>
    <name evidence="1" type="ORF">IAC50_01160</name>
</gene>
<protein>
    <submittedName>
        <fullName evidence="1">YabP/YqfC family sporulation protein</fullName>
    </submittedName>
</protein>
<dbReference type="EMBL" id="DVMP01000023">
    <property type="protein sequence ID" value="HIU25093.1"/>
    <property type="molecule type" value="Genomic_DNA"/>
</dbReference>
<accession>A0A9D1HYT4</accession>
<proteinExistence type="predicted"/>
<evidence type="ECO:0000313" key="1">
    <source>
        <dbReference type="EMBL" id="HIU25093.1"/>
    </source>
</evidence>
<sequence length="87" mass="9993">MDIKEELLFDFAVNIPRVLVAGNTTVLDNVKRLMMLTDTQIVVSNGRRYTSVKGRDFVVSQLKEERMLVKGEVEEIRFFTALQEDKG</sequence>
<evidence type="ECO:0000313" key="2">
    <source>
        <dbReference type="Proteomes" id="UP000824090"/>
    </source>
</evidence>
<organism evidence="1 2">
    <name type="scientific">Candidatus Allocopromorpha excrementigallinarum</name>
    <dbReference type="NCBI Taxonomy" id="2840742"/>
    <lineage>
        <taxon>Bacteria</taxon>
        <taxon>Bacillati</taxon>
        <taxon>Bacillota</taxon>
        <taxon>Clostridia</taxon>
        <taxon>Eubacteriales</taxon>
        <taxon>Eubacteriaceae</taxon>
        <taxon>Eubacteriaceae incertae sedis</taxon>
        <taxon>Candidatus Allocopromorpha</taxon>
    </lineage>
</organism>
<dbReference type="Proteomes" id="UP000824090">
    <property type="component" value="Unassembled WGS sequence"/>
</dbReference>
<dbReference type="Pfam" id="PF07873">
    <property type="entry name" value="YabP"/>
    <property type="match status" value="1"/>
</dbReference>
<reference evidence="1" key="2">
    <citation type="journal article" date="2021" name="PeerJ">
        <title>Extensive microbial diversity within the chicken gut microbiome revealed by metagenomics and culture.</title>
        <authorList>
            <person name="Gilroy R."/>
            <person name="Ravi A."/>
            <person name="Getino M."/>
            <person name="Pursley I."/>
            <person name="Horton D.L."/>
            <person name="Alikhan N.F."/>
            <person name="Baker D."/>
            <person name="Gharbi K."/>
            <person name="Hall N."/>
            <person name="Watson M."/>
            <person name="Adriaenssens E.M."/>
            <person name="Foster-Nyarko E."/>
            <person name="Jarju S."/>
            <person name="Secka A."/>
            <person name="Antonio M."/>
            <person name="Oren A."/>
            <person name="Chaudhuri R.R."/>
            <person name="La Ragione R."/>
            <person name="Hildebrand F."/>
            <person name="Pallen M.J."/>
        </authorList>
    </citation>
    <scope>NUCLEOTIDE SEQUENCE</scope>
    <source>
        <strain evidence="1">ChiHcec3-6078</strain>
    </source>
</reference>
<reference evidence="1" key="1">
    <citation type="submission" date="2020-10" db="EMBL/GenBank/DDBJ databases">
        <authorList>
            <person name="Gilroy R."/>
        </authorList>
    </citation>
    <scope>NUCLEOTIDE SEQUENCE</scope>
    <source>
        <strain evidence="1">ChiHcec3-6078</strain>
    </source>
</reference>
<dbReference type="AlphaFoldDB" id="A0A9D1HYT4"/>
<name>A0A9D1HYT4_9FIRM</name>
<comment type="caution">
    <text evidence="1">The sequence shown here is derived from an EMBL/GenBank/DDBJ whole genome shotgun (WGS) entry which is preliminary data.</text>
</comment>